<comment type="caution">
    <text evidence="5">The sequence shown here is derived from an EMBL/GenBank/DDBJ whole genome shotgun (WGS) entry which is preliminary data.</text>
</comment>
<evidence type="ECO:0000256" key="2">
    <source>
        <dbReference type="ARBA" id="ARBA00022857"/>
    </source>
</evidence>
<evidence type="ECO:0000256" key="3">
    <source>
        <dbReference type="ARBA" id="ARBA00023002"/>
    </source>
</evidence>
<dbReference type="PANTHER" id="PTHR43150">
    <property type="entry name" value="HYPERKINETIC, ISOFORM M"/>
    <property type="match status" value="1"/>
</dbReference>
<dbReference type="PRINTS" id="PR01577">
    <property type="entry name" value="KCNABCHANNEL"/>
</dbReference>
<comment type="similarity">
    <text evidence="1">Belongs to the shaker potassium channel beta subunit family.</text>
</comment>
<evidence type="ECO:0000256" key="1">
    <source>
        <dbReference type="ARBA" id="ARBA00006515"/>
    </source>
</evidence>
<accession>A0ABR2VZW6</accession>
<organism evidence="5 6">
    <name type="scientific">Basidiobolus ranarum</name>
    <dbReference type="NCBI Taxonomy" id="34480"/>
    <lineage>
        <taxon>Eukaryota</taxon>
        <taxon>Fungi</taxon>
        <taxon>Fungi incertae sedis</taxon>
        <taxon>Zoopagomycota</taxon>
        <taxon>Entomophthoromycotina</taxon>
        <taxon>Basidiobolomycetes</taxon>
        <taxon>Basidiobolales</taxon>
        <taxon>Basidiobolaceae</taxon>
        <taxon>Basidiobolus</taxon>
    </lineage>
</organism>
<dbReference type="CDD" id="cd19143">
    <property type="entry name" value="AKR_AKR6C1_2"/>
    <property type="match status" value="1"/>
</dbReference>
<sequence length="333" mass="37705">MVVKYPKVSKTLFFTKVNENVTNIIHVLDLCYKCMRTAFEHGINYFDTAEVYAGGQSEIDMGAVIKRCGWKRSDLVISTKLFWGGKGPNDRGLSRKHIVEGLNASLQRLQLDYVDIVFAHRPDPDTPMEEIVRAFNHVIDQGKAFYWGSSEWNAQQITEAHLIAKELKLIGPSVEQPQYNMFHRERFEKEYKSLYSNYGMGTTIWSPLASGLLSGKYNDGIPEDSRLAIKENAVMNRIRSGLETEEGKAKIKKVITLKKIADRLECNTAQLALAWCLSNPNVSTAITGASRPSQIEENLKALEVIPKLTPEILSDIEEILKNKPMDDFNFRNS</sequence>
<keyword evidence="3" id="KW-0560">Oxidoreductase</keyword>
<keyword evidence="6" id="KW-1185">Reference proteome</keyword>
<dbReference type="EMBL" id="JASJQH010007318">
    <property type="protein sequence ID" value="KAK9710849.1"/>
    <property type="molecule type" value="Genomic_DNA"/>
</dbReference>
<proteinExistence type="inferred from homology"/>
<protein>
    <recommendedName>
        <fullName evidence="4">NADP-dependent oxidoreductase domain-containing protein</fullName>
    </recommendedName>
</protein>
<dbReference type="PANTHER" id="PTHR43150:SF2">
    <property type="entry name" value="HYPERKINETIC, ISOFORM M"/>
    <property type="match status" value="1"/>
</dbReference>
<dbReference type="InterPro" id="IPR036812">
    <property type="entry name" value="NAD(P)_OxRdtase_dom_sf"/>
</dbReference>
<evidence type="ECO:0000259" key="4">
    <source>
        <dbReference type="Pfam" id="PF00248"/>
    </source>
</evidence>
<keyword evidence="2" id="KW-0521">NADP</keyword>
<feature type="domain" description="NADP-dependent oxidoreductase" evidence="4">
    <location>
        <begin position="32"/>
        <end position="320"/>
    </location>
</feature>
<dbReference type="Proteomes" id="UP001479436">
    <property type="component" value="Unassembled WGS sequence"/>
</dbReference>
<reference evidence="5 6" key="1">
    <citation type="submission" date="2023-04" db="EMBL/GenBank/DDBJ databases">
        <title>Genome of Basidiobolus ranarum AG-B5.</title>
        <authorList>
            <person name="Stajich J.E."/>
            <person name="Carter-House D."/>
            <person name="Gryganskyi A."/>
        </authorList>
    </citation>
    <scope>NUCLEOTIDE SEQUENCE [LARGE SCALE GENOMIC DNA]</scope>
    <source>
        <strain evidence="5 6">AG-B5</strain>
    </source>
</reference>
<dbReference type="SUPFAM" id="SSF51430">
    <property type="entry name" value="NAD(P)-linked oxidoreductase"/>
    <property type="match status" value="1"/>
</dbReference>
<evidence type="ECO:0000313" key="5">
    <source>
        <dbReference type="EMBL" id="KAK9710849.1"/>
    </source>
</evidence>
<gene>
    <name evidence="5" type="ORF">K7432_008180</name>
</gene>
<evidence type="ECO:0000313" key="6">
    <source>
        <dbReference type="Proteomes" id="UP001479436"/>
    </source>
</evidence>
<dbReference type="InterPro" id="IPR005399">
    <property type="entry name" value="K_chnl_volt-dep_bsu_KCNAB-rel"/>
</dbReference>
<dbReference type="Gene3D" id="3.20.20.100">
    <property type="entry name" value="NADP-dependent oxidoreductase domain"/>
    <property type="match status" value="1"/>
</dbReference>
<dbReference type="Pfam" id="PF00248">
    <property type="entry name" value="Aldo_ket_red"/>
    <property type="match status" value="1"/>
</dbReference>
<dbReference type="InterPro" id="IPR023210">
    <property type="entry name" value="NADP_OxRdtase_dom"/>
</dbReference>
<name>A0ABR2VZW6_9FUNG</name>